<dbReference type="Proteomes" id="UP000005268">
    <property type="component" value="Chromosome"/>
</dbReference>
<dbReference type="HOGENOM" id="CLU_2194690_0_0_6"/>
<proteinExistence type="predicted"/>
<organism evidence="1 2">
    <name type="scientific">Pseudomonas putida ND6</name>
    <dbReference type="NCBI Taxonomy" id="231023"/>
    <lineage>
        <taxon>Bacteria</taxon>
        <taxon>Pseudomonadati</taxon>
        <taxon>Pseudomonadota</taxon>
        <taxon>Gammaproteobacteria</taxon>
        <taxon>Pseudomonadales</taxon>
        <taxon>Pseudomonadaceae</taxon>
        <taxon>Pseudomonas</taxon>
    </lineage>
</organism>
<sequence>MEAFNQEGKPMSKFDFQLAYTIKPHNPAYDETDAAQARLYLREKLGLDTVEHIETTLLGMITLNGTTLAERKREAEKLVRDYIHDALKELRVLSTVKFYGCLMVDGLGPAMRFDILPK</sequence>
<evidence type="ECO:0000313" key="1">
    <source>
        <dbReference type="EMBL" id="AFK66807.1"/>
    </source>
</evidence>
<dbReference type="PATRIC" id="fig|231023.4.peg.19"/>
<evidence type="ECO:0000313" key="2">
    <source>
        <dbReference type="Proteomes" id="UP000005268"/>
    </source>
</evidence>
<dbReference type="EMBL" id="CP003588">
    <property type="protein sequence ID" value="AFK66807.1"/>
    <property type="molecule type" value="Genomic_DNA"/>
</dbReference>
<accession>I3UMT6</accession>
<reference evidence="1 2" key="1">
    <citation type="journal article" date="2012" name="J. Bacteriol.">
        <title>Complete Genome Sequence of the Naphthalene-Degrading Pseudomonas putida Strain ND6.</title>
        <authorList>
            <person name="Li S."/>
            <person name="Zhao H."/>
            <person name="Li Y."/>
            <person name="Niu S."/>
            <person name="Cai B."/>
        </authorList>
    </citation>
    <scope>NUCLEOTIDE SEQUENCE [LARGE SCALE GENOMIC DNA]</scope>
    <source>
        <strain evidence="1 2">ND6</strain>
    </source>
</reference>
<dbReference type="AlphaFoldDB" id="I3UMT6"/>
<protein>
    <submittedName>
        <fullName evidence="1">Uncharacterized protein</fullName>
    </submittedName>
</protein>
<name>I3UMT6_PSEPU</name>
<gene>
    <name evidence="1" type="ORF">YSA_00041</name>
</gene>
<dbReference type="KEGG" id="ppi:YSA_00041"/>